<gene>
    <name evidence="3" type="ORF">METZ01_LOCUS128849</name>
</gene>
<dbReference type="Pfam" id="PF01231">
    <property type="entry name" value="IDO"/>
    <property type="match status" value="1"/>
</dbReference>
<name>A0A381YG65_9ZZZZ</name>
<dbReference type="GO" id="GO:0046872">
    <property type="term" value="F:metal ion binding"/>
    <property type="evidence" value="ECO:0007669"/>
    <property type="project" value="UniProtKB-KW"/>
</dbReference>
<evidence type="ECO:0000256" key="1">
    <source>
        <dbReference type="ARBA" id="ARBA00022723"/>
    </source>
</evidence>
<evidence type="ECO:0000256" key="2">
    <source>
        <dbReference type="ARBA" id="ARBA00023004"/>
    </source>
</evidence>
<dbReference type="EMBL" id="UINC01018156">
    <property type="protein sequence ID" value="SVA75995.1"/>
    <property type="molecule type" value="Genomic_DNA"/>
</dbReference>
<dbReference type="InterPro" id="IPR000898">
    <property type="entry name" value="Indolamine_dOase"/>
</dbReference>
<reference evidence="3" key="1">
    <citation type="submission" date="2018-05" db="EMBL/GenBank/DDBJ databases">
        <authorList>
            <person name="Lanie J.A."/>
            <person name="Ng W.-L."/>
            <person name="Kazmierczak K.M."/>
            <person name="Andrzejewski T.M."/>
            <person name="Davidsen T.M."/>
            <person name="Wayne K.J."/>
            <person name="Tettelin H."/>
            <person name="Glass J.I."/>
            <person name="Rusch D."/>
            <person name="Podicherti R."/>
            <person name="Tsui H.-C.T."/>
            <person name="Winkler M.E."/>
        </authorList>
    </citation>
    <scope>NUCLEOTIDE SEQUENCE</scope>
</reference>
<dbReference type="SUPFAM" id="SSF140959">
    <property type="entry name" value="Indolic compounds 2,3-dioxygenase-like"/>
    <property type="match status" value="1"/>
</dbReference>
<protein>
    <recommendedName>
        <fullName evidence="4">Indoleamine 2,3-dioxygenase</fullName>
    </recommendedName>
</protein>
<keyword evidence="2" id="KW-0408">Iron</keyword>
<dbReference type="GO" id="GO:0020037">
    <property type="term" value="F:heme binding"/>
    <property type="evidence" value="ECO:0007669"/>
    <property type="project" value="InterPro"/>
</dbReference>
<dbReference type="InterPro" id="IPR037217">
    <property type="entry name" value="Trp/Indoleamine_2_3_dOase-like"/>
</dbReference>
<dbReference type="PANTHER" id="PTHR28657">
    <property type="entry name" value="INDOLEAMINE 2,3-DIOXYGENASE"/>
    <property type="match status" value="1"/>
</dbReference>
<accession>A0A381YG65</accession>
<proteinExistence type="predicted"/>
<evidence type="ECO:0000313" key="3">
    <source>
        <dbReference type="EMBL" id="SVA75995.1"/>
    </source>
</evidence>
<dbReference type="AlphaFoldDB" id="A0A381YG65"/>
<organism evidence="3">
    <name type="scientific">marine metagenome</name>
    <dbReference type="NCBI Taxonomy" id="408172"/>
    <lineage>
        <taxon>unclassified sequences</taxon>
        <taxon>metagenomes</taxon>
        <taxon>ecological metagenomes</taxon>
    </lineage>
</organism>
<evidence type="ECO:0008006" key="4">
    <source>
        <dbReference type="Google" id="ProtNLM"/>
    </source>
</evidence>
<dbReference type="Gene3D" id="1.20.58.480">
    <property type="match status" value="1"/>
</dbReference>
<dbReference type="PANTHER" id="PTHR28657:SF5">
    <property type="entry name" value="INDOLEAMINE 2,3-DIOXYGENASE"/>
    <property type="match status" value="1"/>
</dbReference>
<dbReference type="GO" id="GO:0019441">
    <property type="term" value="P:L-tryptophan catabolic process to kynurenine"/>
    <property type="evidence" value="ECO:0007669"/>
    <property type="project" value="InterPro"/>
</dbReference>
<dbReference type="GO" id="GO:0016491">
    <property type="term" value="F:oxidoreductase activity"/>
    <property type="evidence" value="ECO:0007669"/>
    <property type="project" value="UniProtKB-ARBA"/>
</dbReference>
<keyword evidence="1" id="KW-0479">Metal-binding</keyword>
<feature type="non-terminal residue" evidence="3">
    <location>
        <position position="228"/>
    </location>
</feature>
<sequence>MITELLKRFSVDQERGFLPNPDPFLALHPQFKVWDELGEEMPSLLAKGDFRSAVEDLPLVNADKFKDNSEVDRAMLLLSMFANAYISCGPDPVKKIPLVLAVPLTEVAKRSGRPPISSHASIVLNNWRRINPKGPIELENIRTIQNFLGGQDEDWFFLTTVMIEYLGAPAISAILKGLEAAASCDNKNFVDSLESIGEAINNCTNVLDRIPEKCDPHIFYSQIRPFLA</sequence>